<proteinExistence type="predicted"/>
<gene>
    <name evidence="1" type="ORF">7AX4_50</name>
    <name evidence="3" type="ORF">7F8_14</name>
    <name evidence="2" type="ORF">8AX11_14</name>
</gene>
<dbReference type="EMBL" id="MF417905">
    <property type="protein sequence ID" value="ASN70337.1"/>
    <property type="molecule type" value="Genomic_DNA"/>
</dbReference>
<evidence type="ECO:0000313" key="3">
    <source>
        <dbReference type="EMBL" id="ASN70396.1"/>
    </source>
</evidence>
<dbReference type="EMBL" id="MF417894">
    <property type="protein sequence ID" value="ASN69691.1"/>
    <property type="molecule type" value="Genomic_DNA"/>
</dbReference>
<accession>A0A2H4JCX6</accession>
<sequence length="106" mass="11539">MKKIILLALVIGLVGCSGQPKISEEKKQQVVAHFKDDKTIKDSVWVSASTFRVGVLDNGSSRDGLAQYVCQELNALDVHGVTVKVIDIQKLVSTNKWIDLGQANCS</sequence>
<evidence type="ECO:0008006" key="4">
    <source>
        <dbReference type="Google" id="ProtNLM"/>
    </source>
</evidence>
<dbReference type="PROSITE" id="PS51257">
    <property type="entry name" value="PROKAR_LIPOPROTEIN"/>
    <property type="match status" value="1"/>
</dbReference>
<dbReference type="EMBL" id="MF417906">
    <property type="protein sequence ID" value="ASN70396.1"/>
    <property type="molecule type" value="Genomic_DNA"/>
</dbReference>
<organism evidence="3">
    <name type="scientific">uncultured Caudovirales phage</name>
    <dbReference type="NCBI Taxonomy" id="2100421"/>
    <lineage>
        <taxon>Viruses</taxon>
        <taxon>Duplodnaviria</taxon>
        <taxon>Heunggongvirae</taxon>
        <taxon>Uroviricota</taxon>
        <taxon>Caudoviricetes</taxon>
        <taxon>Peduoviridae</taxon>
        <taxon>Maltschvirus</taxon>
        <taxon>Maltschvirus maltsch</taxon>
    </lineage>
</organism>
<protein>
    <recommendedName>
        <fullName evidence="4">Lipoprotein</fullName>
    </recommendedName>
</protein>
<evidence type="ECO:0000313" key="1">
    <source>
        <dbReference type="EMBL" id="ASN69691.1"/>
    </source>
</evidence>
<evidence type="ECO:0000313" key="2">
    <source>
        <dbReference type="EMBL" id="ASN70337.1"/>
    </source>
</evidence>
<name>A0A2H4JCX6_9CAUD</name>
<reference evidence="3" key="1">
    <citation type="submission" date="2017-06" db="EMBL/GenBank/DDBJ databases">
        <title>Novel phages from South African skin metaviromes.</title>
        <authorList>
            <person name="van Zyl L.J."/>
            <person name="Abrahams Y."/>
            <person name="Stander E.A."/>
            <person name="Kirby B.M."/>
            <person name="Clavaud C."/>
            <person name="Farcet C."/>
            <person name="Breton L."/>
            <person name="Trindade M.I."/>
        </authorList>
    </citation>
    <scope>NUCLEOTIDE SEQUENCE</scope>
</reference>